<keyword evidence="4" id="KW-0808">Transferase</keyword>
<dbReference type="PANTHER" id="PTHR11214">
    <property type="entry name" value="BETA-1,3-N-ACETYLGLUCOSAMINYLTRANSFERASE"/>
    <property type="match status" value="1"/>
</dbReference>
<keyword evidence="9" id="KW-0472">Membrane</keyword>
<evidence type="ECO:0000256" key="5">
    <source>
        <dbReference type="ARBA" id="ARBA00022692"/>
    </source>
</evidence>
<feature type="region of interest" description="Disordered" evidence="11">
    <location>
        <begin position="43"/>
        <end position="80"/>
    </location>
</feature>
<keyword evidence="8 10" id="KW-0333">Golgi apparatus</keyword>
<sequence>MANGRAAVLDGVALAQPKANEDKTPVRAAAELQQVDALKKKEQEQVVVEIEENETTSTTTTSTTSTSTQTSTTTKKALPKLEQPPLIDISSVNPKAHPFFKPFPWTIFSSQICPTGVQTLFVVHTAIHNRLRRDAIRATYANKFWYEAYGYRTLFAVGHHKEAIEEERIREEAAEYRDIIQADFMDAYRNMTIKYLMWMRFVRDHCKEVKLIVKMDDDILPNIFWIFMDLKLGKIHTNRTFTGVNFAGPVFRDIGSPWYVAKEAHPEDNWESYCSGPAFFQSADMTTDLVKQAEQHEHYVSVDDAWVTGTLAKEIGAHHDFTTYASNFQWNDKTTEMDMLARTHIFGAYKTTTAAKRIFNELRFMYGMATDPPDHFKGFYKGGPQGKE</sequence>
<accession>A0AAF3EVL8</accession>
<evidence type="ECO:0000256" key="1">
    <source>
        <dbReference type="ARBA" id="ARBA00004323"/>
    </source>
</evidence>
<dbReference type="InterPro" id="IPR002659">
    <property type="entry name" value="Glyco_trans_31"/>
</dbReference>
<evidence type="ECO:0000256" key="7">
    <source>
        <dbReference type="ARBA" id="ARBA00022989"/>
    </source>
</evidence>
<dbReference type="WBParaSite" id="MBELARI_LOCUS17628">
    <property type="protein sequence ID" value="MBELARI_LOCUS17628"/>
    <property type="gene ID" value="MBELARI_LOCUS17628"/>
</dbReference>
<keyword evidence="7" id="KW-1133">Transmembrane helix</keyword>
<dbReference type="GO" id="GO:0006493">
    <property type="term" value="P:protein O-linked glycosylation"/>
    <property type="evidence" value="ECO:0007669"/>
    <property type="project" value="TreeGrafter"/>
</dbReference>
<evidence type="ECO:0000256" key="10">
    <source>
        <dbReference type="RuleBase" id="RU363063"/>
    </source>
</evidence>
<evidence type="ECO:0000256" key="3">
    <source>
        <dbReference type="ARBA" id="ARBA00022676"/>
    </source>
</evidence>
<proteinExistence type="inferred from homology"/>
<dbReference type="EC" id="2.4.1.-" evidence="10"/>
<evidence type="ECO:0000313" key="12">
    <source>
        <dbReference type="Proteomes" id="UP000887575"/>
    </source>
</evidence>
<evidence type="ECO:0000313" key="13">
    <source>
        <dbReference type="WBParaSite" id="MBELARI_LOCUS17628"/>
    </source>
</evidence>
<dbReference type="AlphaFoldDB" id="A0AAF3EVL8"/>
<evidence type="ECO:0000256" key="9">
    <source>
        <dbReference type="ARBA" id="ARBA00023136"/>
    </source>
</evidence>
<comment type="subcellular location">
    <subcellularLocation>
        <location evidence="1 10">Golgi apparatus membrane</location>
        <topology evidence="1 10">Single-pass type II membrane protein</topology>
    </subcellularLocation>
</comment>
<feature type="compositionally biased region" description="Low complexity" evidence="11">
    <location>
        <begin position="55"/>
        <end position="74"/>
    </location>
</feature>
<evidence type="ECO:0000256" key="2">
    <source>
        <dbReference type="ARBA" id="ARBA00008661"/>
    </source>
</evidence>
<comment type="similarity">
    <text evidence="2 10">Belongs to the glycosyltransferase 31 family.</text>
</comment>
<evidence type="ECO:0000256" key="6">
    <source>
        <dbReference type="ARBA" id="ARBA00022968"/>
    </source>
</evidence>
<name>A0AAF3EVL8_9BILA</name>
<evidence type="ECO:0000256" key="11">
    <source>
        <dbReference type="SAM" id="MobiDB-lite"/>
    </source>
</evidence>
<evidence type="ECO:0000256" key="4">
    <source>
        <dbReference type="ARBA" id="ARBA00022679"/>
    </source>
</evidence>
<dbReference type="Proteomes" id="UP000887575">
    <property type="component" value="Unassembled WGS sequence"/>
</dbReference>
<dbReference type="PANTHER" id="PTHR11214:SF364">
    <property type="entry name" value="HEXOSYLTRANSFERASE"/>
    <property type="match status" value="1"/>
</dbReference>
<dbReference type="GO" id="GO:0000139">
    <property type="term" value="C:Golgi membrane"/>
    <property type="evidence" value="ECO:0007669"/>
    <property type="project" value="UniProtKB-SubCell"/>
</dbReference>
<protein>
    <recommendedName>
        <fullName evidence="10">Hexosyltransferase</fullName>
        <ecNumber evidence="10">2.4.1.-</ecNumber>
    </recommendedName>
</protein>
<keyword evidence="3 10" id="KW-0328">Glycosyltransferase</keyword>
<keyword evidence="12" id="KW-1185">Reference proteome</keyword>
<evidence type="ECO:0000256" key="8">
    <source>
        <dbReference type="ARBA" id="ARBA00023034"/>
    </source>
</evidence>
<dbReference type="Pfam" id="PF01762">
    <property type="entry name" value="Galactosyl_T"/>
    <property type="match status" value="1"/>
</dbReference>
<dbReference type="GO" id="GO:0016758">
    <property type="term" value="F:hexosyltransferase activity"/>
    <property type="evidence" value="ECO:0007669"/>
    <property type="project" value="InterPro"/>
</dbReference>
<keyword evidence="5" id="KW-0812">Transmembrane</keyword>
<organism evidence="12 13">
    <name type="scientific">Mesorhabditis belari</name>
    <dbReference type="NCBI Taxonomy" id="2138241"/>
    <lineage>
        <taxon>Eukaryota</taxon>
        <taxon>Metazoa</taxon>
        <taxon>Ecdysozoa</taxon>
        <taxon>Nematoda</taxon>
        <taxon>Chromadorea</taxon>
        <taxon>Rhabditida</taxon>
        <taxon>Rhabditina</taxon>
        <taxon>Rhabditomorpha</taxon>
        <taxon>Rhabditoidea</taxon>
        <taxon>Rhabditidae</taxon>
        <taxon>Mesorhabditinae</taxon>
        <taxon>Mesorhabditis</taxon>
    </lineage>
</organism>
<feature type="region of interest" description="Disordered" evidence="11">
    <location>
        <begin position="1"/>
        <end position="26"/>
    </location>
</feature>
<reference evidence="13" key="1">
    <citation type="submission" date="2024-02" db="UniProtKB">
        <authorList>
            <consortium name="WormBaseParasite"/>
        </authorList>
    </citation>
    <scope>IDENTIFICATION</scope>
</reference>
<keyword evidence="6" id="KW-0735">Signal-anchor</keyword>